<dbReference type="EMBL" id="LSYV01000040">
    <property type="protein sequence ID" value="KXZ46918.1"/>
    <property type="molecule type" value="Genomic_DNA"/>
</dbReference>
<dbReference type="SUPFAM" id="SSF140860">
    <property type="entry name" value="Pseudo ankyrin repeat-like"/>
    <property type="match status" value="1"/>
</dbReference>
<evidence type="ECO:0000313" key="1">
    <source>
        <dbReference type="EMBL" id="KXZ46918.1"/>
    </source>
</evidence>
<dbReference type="OrthoDB" id="549039at2759"/>
<accession>A0A150GAS2</accession>
<keyword evidence="2" id="KW-1185">Reference proteome</keyword>
<dbReference type="PANTHER" id="PTHR46586:SF3">
    <property type="entry name" value="ANKYRIN REPEAT-CONTAINING PROTEIN"/>
    <property type="match status" value="1"/>
</dbReference>
<comment type="caution">
    <text evidence="1">The sequence shown here is derived from an EMBL/GenBank/DDBJ whole genome shotgun (WGS) entry which is preliminary data.</text>
</comment>
<organism evidence="1 2">
    <name type="scientific">Gonium pectorale</name>
    <name type="common">Green alga</name>
    <dbReference type="NCBI Taxonomy" id="33097"/>
    <lineage>
        <taxon>Eukaryota</taxon>
        <taxon>Viridiplantae</taxon>
        <taxon>Chlorophyta</taxon>
        <taxon>core chlorophytes</taxon>
        <taxon>Chlorophyceae</taxon>
        <taxon>CS clade</taxon>
        <taxon>Chlamydomonadales</taxon>
        <taxon>Volvocaceae</taxon>
        <taxon>Gonium</taxon>
    </lineage>
</organism>
<gene>
    <name evidence="1" type="ORF">GPECTOR_39g412</name>
</gene>
<dbReference type="InterPro" id="IPR052050">
    <property type="entry name" value="SecEffector_AnkRepeat"/>
</dbReference>
<dbReference type="AlphaFoldDB" id="A0A150GAS2"/>
<evidence type="ECO:0000313" key="2">
    <source>
        <dbReference type="Proteomes" id="UP000075714"/>
    </source>
</evidence>
<name>A0A150GAS2_GONPE</name>
<dbReference type="Proteomes" id="UP000075714">
    <property type="component" value="Unassembled WGS sequence"/>
</dbReference>
<protein>
    <submittedName>
        <fullName evidence="1">Uncharacterized protein</fullName>
    </submittedName>
</protein>
<sequence length="196" mass="21906">MKALLHLMDRIIWKDERASWRESYIRWAVFEAASGGHTSVVVWLVESSDVDLTLGPGFINAVAASGSRELLTWALENGGWWDDGTFAEAAKGGNGTAMEWLLERGCPWGDCGDAYANAALAHDWATLRLLRRLRCPWGPRGYVFSRAVSKGAALPVLRWLLEQGCLVKRRHIWRLMLGAERPDADDILDMVAMQIP</sequence>
<proteinExistence type="predicted"/>
<reference evidence="2" key="1">
    <citation type="journal article" date="2016" name="Nat. Commun.">
        <title>The Gonium pectorale genome demonstrates co-option of cell cycle regulation during the evolution of multicellularity.</title>
        <authorList>
            <person name="Hanschen E.R."/>
            <person name="Marriage T.N."/>
            <person name="Ferris P.J."/>
            <person name="Hamaji T."/>
            <person name="Toyoda A."/>
            <person name="Fujiyama A."/>
            <person name="Neme R."/>
            <person name="Noguchi H."/>
            <person name="Minakuchi Y."/>
            <person name="Suzuki M."/>
            <person name="Kawai-Toyooka H."/>
            <person name="Smith D.R."/>
            <person name="Sparks H."/>
            <person name="Anderson J."/>
            <person name="Bakaric R."/>
            <person name="Luria V."/>
            <person name="Karger A."/>
            <person name="Kirschner M.W."/>
            <person name="Durand P.M."/>
            <person name="Michod R.E."/>
            <person name="Nozaki H."/>
            <person name="Olson B.J."/>
        </authorList>
    </citation>
    <scope>NUCLEOTIDE SEQUENCE [LARGE SCALE GENOMIC DNA]</scope>
    <source>
        <strain evidence="2">NIES-2863</strain>
    </source>
</reference>
<dbReference type="PANTHER" id="PTHR46586">
    <property type="entry name" value="ANKYRIN REPEAT-CONTAINING PROTEIN"/>
    <property type="match status" value="1"/>
</dbReference>